<organism evidence="4 5">
    <name type="scientific">Intrasporangium chromatireducens Q5-1</name>
    <dbReference type="NCBI Taxonomy" id="584657"/>
    <lineage>
        <taxon>Bacteria</taxon>
        <taxon>Bacillati</taxon>
        <taxon>Actinomycetota</taxon>
        <taxon>Actinomycetes</taxon>
        <taxon>Micrococcales</taxon>
        <taxon>Intrasporangiaceae</taxon>
        <taxon>Intrasporangium</taxon>
    </lineage>
</organism>
<evidence type="ECO:0000313" key="5">
    <source>
        <dbReference type="Proteomes" id="UP000019494"/>
    </source>
</evidence>
<dbReference type="InterPro" id="IPR027417">
    <property type="entry name" value="P-loop_NTPase"/>
</dbReference>
<evidence type="ECO:0000256" key="2">
    <source>
        <dbReference type="ARBA" id="ARBA00022840"/>
    </source>
</evidence>
<dbReference type="GO" id="GO:0016887">
    <property type="term" value="F:ATP hydrolysis activity"/>
    <property type="evidence" value="ECO:0007669"/>
    <property type="project" value="InterPro"/>
</dbReference>
<comment type="caution">
    <text evidence="4">The sequence shown here is derived from an EMBL/GenBank/DDBJ whole genome shotgun (WGS) entry which is preliminary data.</text>
</comment>
<dbReference type="PANTHER" id="PTHR43790:SF8">
    <property type="entry name" value="SUGAR ABC TRANSPORTER ATP-BINDING PROTEIN"/>
    <property type="match status" value="1"/>
</dbReference>
<gene>
    <name evidence="4" type="ORF">N864_10180</name>
</gene>
<dbReference type="InterPro" id="IPR003593">
    <property type="entry name" value="AAA+_ATPase"/>
</dbReference>
<name>W9GLJ3_9MICO</name>
<keyword evidence="2 4" id="KW-0067">ATP-binding</keyword>
<dbReference type="PANTHER" id="PTHR43790">
    <property type="entry name" value="CARBOHYDRATE TRANSPORT ATP-BINDING PROTEIN MG119-RELATED"/>
    <property type="match status" value="1"/>
</dbReference>
<protein>
    <submittedName>
        <fullName evidence="4">ABC transporter ATP-binding protein</fullName>
    </submittedName>
</protein>
<feature type="domain" description="ABC transporter" evidence="3">
    <location>
        <begin position="19"/>
        <end position="254"/>
    </location>
</feature>
<keyword evidence="1" id="KW-0547">Nucleotide-binding</keyword>
<dbReference type="Proteomes" id="UP000019494">
    <property type="component" value="Unassembled WGS sequence"/>
</dbReference>
<keyword evidence="5" id="KW-1185">Reference proteome</keyword>
<accession>W9GLJ3</accession>
<dbReference type="CDD" id="cd03216">
    <property type="entry name" value="ABC_Carb_Monos_I"/>
    <property type="match status" value="1"/>
</dbReference>
<sequence length="256" mass="27628">MSTSTQPAAATIAESPPRVEMRGIRKSYGALDVLRGVDLTIAPGEVIGLVGDNGAGKSTLMKMLAGAETPDRGEILVDGEAMTGSGPRAARAHGIEMVYQDLALCDHLDVTANLFLGREKFNSLTRRLDTDRMHDEAADELRKLHIRITNTRQEVGNMSGGQRQAIAIARAVTFDPKVLVLDEPTAALAAKEVEMVLQLIKDVSARGVSVVLITHRLQDLFEVADRFVVLYEGTIHQELDPAKTDLSGLVTAMMGK</sequence>
<dbReference type="Pfam" id="PF00005">
    <property type="entry name" value="ABC_tran"/>
    <property type="match status" value="1"/>
</dbReference>
<dbReference type="InterPro" id="IPR017871">
    <property type="entry name" value="ABC_transporter-like_CS"/>
</dbReference>
<dbReference type="RefSeq" id="WP_051518723.1">
    <property type="nucleotide sequence ID" value="NZ_AWQS01000189.1"/>
</dbReference>
<dbReference type="EMBL" id="AWQS01000189">
    <property type="protein sequence ID" value="EWT04769.1"/>
    <property type="molecule type" value="Genomic_DNA"/>
</dbReference>
<dbReference type="OrthoDB" id="7875923at2"/>
<dbReference type="PROSITE" id="PS50893">
    <property type="entry name" value="ABC_TRANSPORTER_2"/>
    <property type="match status" value="1"/>
</dbReference>
<dbReference type="InterPro" id="IPR003439">
    <property type="entry name" value="ABC_transporter-like_ATP-bd"/>
</dbReference>
<dbReference type="PROSITE" id="PS00211">
    <property type="entry name" value="ABC_TRANSPORTER_1"/>
    <property type="match status" value="1"/>
</dbReference>
<proteinExistence type="predicted"/>
<dbReference type="GO" id="GO:0005524">
    <property type="term" value="F:ATP binding"/>
    <property type="evidence" value="ECO:0007669"/>
    <property type="project" value="UniProtKB-KW"/>
</dbReference>
<evidence type="ECO:0000256" key="1">
    <source>
        <dbReference type="ARBA" id="ARBA00022741"/>
    </source>
</evidence>
<evidence type="ECO:0000313" key="4">
    <source>
        <dbReference type="EMBL" id="EWT04769.1"/>
    </source>
</evidence>
<evidence type="ECO:0000259" key="3">
    <source>
        <dbReference type="PROSITE" id="PS50893"/>
    </source>
</evidence>
<dbReference type="SMART" id="SM00382">
    <property type="entry name" value="AAA"/>
    <property type="match status" value="1"/>
</dbReference>
<dbReference type="InterPro" id="IPR050107">
    <property type="entry name" value="ABC_carbohydrate_import_ATPase"/>
</dbReference>
<dbReference type="AlphaFoldDB" id="W9GLJ3"/>
<dbReference type="SUPFAM" id="SSF52540">
    <property type="entry name" value="P-loop containing nucleoside triphosphate hydrolases"/>
    <property type="match status" value="1"/>
</dbReference>
<reference evidence="5" key="1">
    <citation type="submission" date="2013-08" db="EMBL/GenBank/DDBJ databases">
        <title>Intrasporangium oryzae NRRL B-24470.</title>
        <authorList>
            <person name="Liu H."/>
            <person name="Wang G."/>
        </authorList>
    </citation>
    <scope>NUCLEOTIDE SEQUENCE [LARGE SCALE GENOMIC DNA]</scope>
    <source>
        <strain evidence="5">Q5-1</strain>
    </source>
</reference>
<dbReference type="Gene3D" id="3.40.50.300">
    <property type="entry name" value="P-loop containing nucleotide triphosphate hydrolases"/>
    <property type="match status" value="1"/>
</dbReference>